<dbReference type="CDD" id="cd01746">
    <property type="entry name" value="GATase1_CTP_Synthase"/>
    <property type="match status" value="1"/>
</dbReference>
<keyword evidence="5 12" id="KW-0547">Nucleotide-binding</keyword>
<evidence type="ECO:0000256" key="11">
    <source>
        <dbReference type="ARBA" id="ARBA00070745"/>
    </source>
</evidence>
<dbReference type="EC" id="6.3.4.2" evidence="3 12"/>
<dbReference type="Pfam" id="PF06418">
    <property type="entry name" value="CTP_synth_N"/>
    <property type="match status" value="1"/>
</dbReference>
<dbReference type="GO" id="GO:0042802">
    <property type="term" value="F:identical protein binding"/>
    <property type="evidence" value="ECO:0007669"/>
    <property type="project" value="TreeGrafter"/>
</dbReference>
<dbReference type="NCBIfam" id="TIGR00337">
    <property type="entry name" value="PyrG"/>
    <property type="match status" value="1"/>
</dbReference>
<dbReference type="InterPro" id="IPR004468">
    <property type="entry name" value="CTP_synthase"/>
</dbReference>
<reference evidence="15 16" key="1">
    <citation type="submission" date="2016-03" db="EMBL/GenBank/DDBJ databases">
        <authorList>
            <person name="Ploux O."/>
        </authorList>
    </citation>
    <scope>NUCLEOTIDE SEQUENCE [LARGE SCALE GENOMIC DNA]</scope>
    <source>
        <strain evidence="15 16">URUG2</strain>
    </source>
</reference>
<feature type="domain" description="CTP synthase N-terminal" evidence="14">
    <location>
        <begin position="2"/>
        <end position="270"/>
    </location>
</feature>
<keyword evidence="8 12" id="KW-0665">Pyrimidine biosynthesis</keyword>
<dbReference type="GeneID" id="35606631"/>
<feature type="domain" description="Glutamine amidotransferase" evidence="13">
    <location>
        <begin position="317"/>
        <end position="548"/>
    </location>
</feature>
<dbReference type="STRING" id="112498.A0A2D3UR32"/>
<evidence type="ECO:0000259" key="13">
    <source>
        <dbReference type="Pfam" id="PF00117"/>
    </source>
</evidence>
<dbReference type="InterPro" id="IPR017926">
    <property type="entry name" value="GATASE"/>
</dbReference>
<evidence type="ECO:0000256" key="2">
    <source>
        <dbReference type="ARBA" id="ARBA00007533"/>
    </source>
</evidence>
<dbReference type="PROSITE" id="PS51273">
    <property type="entry name" value="GATASE_TYPE_1"/>
    <property type="match status" value="1"/>
</dbReference>
<organism evidence="15 16">
    <name type="scientific">Ramularia collo-cygni</name>
    <dbReference type="NCBI Taxonomy" id="112498"/>
    <lineage>
        <taxon>Eukaryota</taxon>
        <taxon>Fungi</taxon>
        <taxon>Dikarya</taxon>
        <taxon>Ascomycota</taxon>
        <taxon>Pezizomycotina</taxon>
        <taxon>Dothideomycetes</taxon>
        <taxon>Dothideomycetidae</taxon>
        <taxon>Mycosphaerellales</taxon>
        <taxon>Mycosphaerellaceae</taxon>
        <taxon>Ramularia</taxon>
    </lineage>
</organism>
<evidence type="ECO:0000256" key="1">
    <source>
        <dbReference type="ARBA" id="ARBA00005171"/>
    </source>
</evidence>
<evidence type="ECO:0000256" key="7">
    <source>
        <dbReference type="ARBA" id="ARBA00022962"/>
    </source>
</evidence>
<evidence type="ECO:0000313" key="15">
    <source>
        <dbReference type="EMBL" id="CZT14800.1"/>
    </source>
</evidence>
<dbReference type="CDD" id="cd03113">
    <property type="entry name" value="CTPS_N"/>
    <property type="match status" value="1"/>
</dbReference>
<keyword evidence="6 12" id="KW-0067">ATP-binding</keyword>
<dbReference type="NCBIfam" id="NF003792">
    <property type="entry name" value="PRK05380.1"/>
    <property type="match status" value="1"/>
</dbReference>
<dbReference type="SUPFAM" id="SSF52540">
    <property type="entry name" value="P-loop containing nucleoside triphosphate hydrolases"/>
    <property type="match status" value="1"/>
</dbReference>
<dbReference type="InterPro" id="IPR017456">
    <property type="entry name" value="CTP_synthase_N"/>
</dbReference>
<dbReference type="GO" id="GO:0019856">
    <property type="term" value="P:pyrimidine nucleobase biosynthetic process"/>
    <property type="evidence" value="ECO:0007669"/>
    <property type="project" value="TreeGrafter"/>
</dbReference>
<dbReference type="InterPro" id="IPR033828">
    <property type="entry name" value="GATase1_CTP_Synthase"/>
</dbReference>
<evidence type="ECO:0000256" key="10">
    <source>
        <dbReference type="ARBA" id="ARBA00054275"/>
    </source>
</evidence>
<protein>
    <recommendedName>
        <fullName evidence="11 12">CTP synthase</fullName>
        <ecNumber evidence="3 12">6.3.4.2</ecNumber>
    </recommendedName>
    <alternativeName>
        <fullName evidence="12">UTP--ammonia ligase</fullName>
    </alternativeName>
</protein>
<dbReference type="GO" id="GO:0044210">
    <property type="term" value="P:'de novo' CTP biosynthetic process"/>
    <property type="evidence" value="ECO:0007669"/>
    <property type="project" value="UniProtKB-UniRule"/>
</dbReference>
<evidence type="ECO:0000256" key="3">
    <source>
        <dbReference type="ARBA" id="ARBA00012291"/>
    </source>
</evidence>
<dbReference type="Gene3D" id="3.40.50.300">
    <property type="entry name" value="P-loop containing nucleotide triphosphate hydrolases"/>
    <property type="match status" value="1"/>
</dbReference>
<evidence type="ECO:0000259" key="14">
    <source>
        <dbReference type="Pfam" id="PF06418"/>
    </source>
</evidence>
<dbReference type="Pfam" id="PF00117">
    <property type="entry name" value="GATase"/>
    <property type="match status" value="1"/>
</dbReference>
<dbReference type="Gene3D" id="3.40.50.880">
    <property type="match status" value="1"/>
</dbReference>
<evidence type="ECO:0000256" key="12">
    <source>
        <dbReference type="RuleBase" id="RU810713"/>
    </source>
</evidence>
<evidence type="ECO:0000256" key="4">
    <source>
        <dbReference type="ARBA" id="ARBA00022598"/>
    </source>
</evidence>
<dbReference type="RefSeq" id="XP_023621697.1">
    <property type="nucleotide sequence ID" value="XM_023765929.1"/>
</dbReference>
<dbReference type="FunFam" id="3.40.50.300:FF:000207">
    <property type="entry name" value="CTP synthase"/>
    <property type="match status" value="1"/>
</dbReference>
<evidence type="ECO:0000313" key="16">
    <source>
        <dbReference type="Proteomes" id="UP000225277"/>
    </source>
</evidence>
<dbReference type="Proteomes" id="UP000225277">
    <property type="component" value="Unassembled WGS sequence"/>
</dbReference>
<dbReference type="OrthoDB" id="1739076at2759"/>
<keyword evidence="7 12" id="KW-0315">Glutamine amidotransferase</keyword>
<dbReference type="UniPathway" id="UPA00159">
    <property type="reaction ID" value="UER00277"/>
</dbReference>
<evidence type="ECO:0000256" key="9">
    <source>
        <dbReference type="ARBA" id="ARBA00047781"/>
    </source>
</evidence>
<evidence type="ECO:0000256" key="8">
    <source>
        <dbReference type="ARBA" id="ARBA00022975"/>
    </source>
</evidence>
<dbReference type="PANTHER" id="PTHR11550:SF0">
    <property type="entry name" value="CTP SYNTHASE-RELATED"/>
    <property type="match status" value="1"/>
</dbReference>
<comment type="similarity">
    <text evidence="2 12">Belongs to the CTP synthase family.</text>
</comment>
<dbReference type="PANTHER" id="PTHR11550">
    <property type="entry name" value="CTP SYNTHASE"/>
    <property type="match status" value="1"/>
</dbReference>
<dbReference type="GO" id="GO:0005737">
    <property type="term" value="C:cytoplasm"/>
    <property type="evidence" value="ECO:0007669"/>
    <property type="project" value="TreeGrafter"/>
</dbReference>
<name>A0A2D3UR32_9PEZI</name>
<keyword evidence="4 12" id="KW-0436">Ligase</keyword>
<comment type="catalytic activity">
    <reaction evidence="9 12">
        <text>UTP + L-glutamine + ATP + H2O = CTP + L-glutamate + ADP + phosphate + 2 H(+)</text>
        <dbReference type="Rhea" id="RHEA:26426"/>
        <dbReference type="ChEBI" id="CHEBI:15377"/>
        <dbReference type="ChEBI" id="CHEBI:15378"/>
        <dbReference type="ChEBI" id="CHEBI:29985"/>
        <dbReference type="ChEBI" id="CHEBI:30616"/>
        <dbReference type="ChEBI" id="CHEBI:37563"/>
        <dbReference type="ChEBI" id="CHEBI:43474"/>
        <dbReference type="ChEBI" id="CHEBI:46398"/>
        <dbReference type="ChEBI" id="CHEBI:58359"/>
        <dbReference type="ChEBI" id="CHEBI:456216"/>
        <dbReference type="EC" id="6.3.4.2"/>
    </reaction>
</comment>
<gene>
    <name evidence="15" type="ORF">RCC_12071</name>
</gene>
<comment type="function">
    <text evidence="10 12">Catalyzes the ATP-dependent amination of UTP to CTP with either L-glutamine or ammonia as the source of nitrogen.</text>
</comment>
<dbReference type="InterPro" id="IPR029062">
    <property type="entry name" value="Class_I_gatase-like"/>
</dbReference>
<accession>A0A2D3UR32</accession>
<sequence length="595" mass="66154">MKYVLVSGGVISGVGKGIIASSAGLLLKTMGLKVSSIKIDPYINVDAGLMNPREHGEVYVLDDGGEVDLDLGNYERYLNITLTRQNNITLGKIYEKVIRKERNGDYLGKTVQVVPHITGEIEDWIERVAKIPVDDTNEEPDVCIIELGGTVGDIESMAFVEALTELRRKVGRDEFMQIHVSYIPVVHGEQKTKPTQMAIKAVRSAGLIPDLIACRCEKPLEEGAIDKIARFCQVETSSVLAVRDMPSTYQVPILLHEQNLVQLMTHTLGLDKVKLSPGLGEKGVRIWETWMRLTLGLEHIREELEIVLVGKYLDQPDAYCSVIKSLEHAAMYCRKKLKVKNVDAEHLEARTRDTDPAAYHEAWRIVCTAAGILIPGGFGARGTEGMIAAANRARLNKTPYLGVCLGMQIAVVEFARNVCKVPLPQATSYEFDGTDKDRVIVDMPEHNPGEMGATMRLGNKPTYWQEGSEWSKLRALYGKGDSVNERHRHRYEVNPDYISQLEEGGMSFIGKGNTGVRMEIVELKDHPWFVGVQYHPEYLSRVLQPSKPYLGFIAASAGMLDEVLRGDSPSGRHSPNADLYQEFNSTVNTVKVNGH</sequence>
<dbReference type="EMBL" id="FJUY01000001">
    <property type="protein sequence ID" value="CZT14800.1"/>
    <property type="molecule type" value="Genomic_DNA"/>
</dbReference>
<comment type="pathway">
    <text evidence="1 12">Pyrimidine metabolism; CTP biosynthesis via de novo pathway; CTP from UDP: step 2/2.</text>
</comment>
<dbReference type="GO" id="GO:0005524">
    <property type="term" value="F:ATP binding"/>
    <property type="evidence" value="ECO:0007669"/>
    <property type="project" value="UniProtKB-KW"/>
</dbReference>
<evidence type="ECO:0000256" key="5">
    <source>
        <dbReference type="ARBA" id="ARBA00022741"/>
    </source>
</evidence>
<proteinExistence type="inferred from homology"/>
<dbReference type="SUPFAM" id="SSF52317">
    <property type="entry name" value="Class I glutamine amidotransferase-like"/>
    <property type="match status" value="1"/>
</dbReference>
<dbReference type="GO" id="GO:0097268">
    <property type="term" value="C:cytoophidium"/>
    <property type="evidence" value="ECO:0007669"/>
    <property type="project" value="UniProtKB-ARBA"/>
</dbReference>
<dbReference type="GO" id="GO:0003883">
    <property type="term" value="F:CTP synthase activity"/>
    <property type="evidence" value="ECO:0007669"/>
    <property type="project" value="UniProtKB-UniRule"/>
</dbReference>
<dbReference type="InterPro" id="IPR027417">
    <property type="entry name" value="P-loop_NTPase"/>
</dbReference>
<dbReference type="FunFam" id="3.40.50.880:FF:000005">
    <property type="entry name" value="CTP synthase"/>
    <property type="match status" value="1"/>
</dbReference>
<dbReference type="AlphaFoldDB" id="A0A2D3UR32"/>
<evidence type="ECO:0000256" key="6">
    <source>
        <dbReference type="ARBA" id="ARBA00022840"/>
    </source>
</evidence>
<keyword evidence="16" id="KW-1185">Reference proteome</keyword>